<dbReference type="InterPro" id="IPR001173">
    <property type="entry name" value="Glyco_trans_2-like"/>
</dbReference>
<accession>A0ABY9ERV2</accession>
<dbReference type="EMBL" id="CP117454">
    <property type="protein sequence ID" value="WLG83402.1"/>
    <property type="molecule type" value="Genomic_DNA"/>
</dbReference>
<keyword evidence="1" id="KW-0472">Membrane</keyword>
<dbReference type="Gene3D" id="3.20.20.80">
    <property type="entry name" value="Glycosidases"/>
    <property type="match status" value="1"/>
</dbReference>
<dbReference type="CDD" id="cd00761">
    <property type="entry name" value="Glyco_tranf_GTA_type"/>
    <property type="match status" value="1"/>
</dbReference>
<dbReference type="InterPro" id="IPR029044">
    <property type="entry name" value="Nucleotide-diphossugar_trans"/>
</dbReference>
<dbReference type="InterPro" id="IPR005331">
    <property type="entry name" value="Sulfotransferase"/>
</dbReference>
<dbReference type="Pfam" id="PF13692">
    <property type="entry name" value="Glyco_trans_1_4"/>
    <property type="match status" value="1"/>
</dbReference>
<keyword evidence="1" id="KW-1003">Cell membrane</keyword>
<feature type="domain" description="Glycosyltransferase 2-like" evidence="2">
    <location>
        <begin position="995"/>
        <end position="1105"/>
    </location>
</feature>
<dbReference type="InterPro" id="IPR032719">
    <property type="entry name" value="WbsX"/>
</dbReference>
<dbReference type="Proteomes" id="UP001239418">
    <property type="component" value="Chromosome"/>
</dbReference>
<dbReference type="SUPFAM" id="SSF53756">
    <property type="entry name" value="UDP-Glycosyltransferase/glycogen phosphorylase"/>
    <property type="match status" value="1"/>
</dbReference>
<proteinExistence type="predicted"/>
<evidence type="ECO:0000256" key="1">
    <source>
        <dbReference type="ARBA" id="ARBA00022519"/>
    </source>
</evidence>
<organism evidence="3 4">
    <name type="scientific">Pseudomonas cucumis</name>
    <dbReference type="NCBI Taxonomy" id="2954082"/>
    <lineage>
        <taxon>Bacteria</taxon>
        <taxon>Pseudomonadati</taxon>
        <taxon>Pseudomonadota</taxon>
        <taxon>Gammaproteobacteria</taxon>
        <taxon>Pseudomonadales</taxon>
        <taxon>Pseudomonadaceae</taxon>
        <taxon>Pseudomonas</taxon>
    </lineage>
</organism>
<dbReference type="Pfam" id="PF00535">
    <property type="entry name" value="Glycos_transf_2"/>
    <property type="match status" value="1"/>
</dbReference>
<sequence>MLNISDWPPSDEKKVFNYLQWNSYRSEQYKLFYVSTPKVACTSLKWWFASLEGCSKALSNITDSAESNPDQVVHELHKVAPHLTGLSSEELSEALNSDSYFRFAVVRNPYKRIFSAWQSKLLLQEPQQIGPYLQRDFFHQPLRNADDIALAFEGFLEHLASQEAPSYWDQHWTPQAVLLRPDLINYSKLVKIEESAQLSKALSERLGEYVPDPFAERRANESLIPYLPEFVTERSASLIRILYAEDFDVFGYDTQLPQSKETFSEQELELALRAIKLIRGRHQRLGERTLQISALTQTVAGLEAQIASLNVAMSERDAQITRLSHLVVERETEIAQLNHRVVDLEGRERQISHLNHLVGEREGEIGNLKNEIVRIVLEKEADVHSLKQELKRLLESRSWRVTSPLRGVGYIARQVKRSLSFRSLGKVIEVLKVRRDFYNKETVNLVRDSALFDADYYLANNADVRDQGIDPLKHYMLHGWRESRNPSALFSTSKYLFDNQDVAAARVNPLVHYLKSGQLEGRSIASHSRPTIQKSNKPVGLDRKSKKSVGDVLPVPQLRNAVPKAVIDAQVEVIAKSGMFDEAYYFAMYPELQEMGLDPIRHYCELGWYEGKNPSDDFDTFSYLTTYKDIQAAQINPFWHYVVAGASEHRIAVPGSVLRYEDDIRFGEINSDIKLLALYVSPQWDQLRNARLASKGNAPSLLPDEQLGFYDPLDSSVLDKQAQLAKAHGFYGFCFELQGDNVPVTASQPLNVFLDHKDIDIHFCIKISLHAKGCMEYLAAAVTDTRYVLIDRRPVVVVGFSGDAGDDADVLRDLRVELAKFGVNAYLIVQLTQVDERGRYKKLTDLCDALLDLPMTPVPGETGVFVPQKKNNIAVVPYSIISANGISRTKSAQLRPFPVYNGITLARDETALKVNSPLVYTRFSSREYRRWLDAAIASTKSMHSEDRRFVFVNAWNDWSQGLFLEPDRVAGYGRVNETSCALLGIESNTPMPKVSVIVPNYNHERFLRRRLDSIYGQTYKNIEVILMDDCSSDQSRAVLNEYAAKFPDVTVTLFNETNSGGVFRQWAKGIKAATGELMWVAESDDYCDEHFLEALVRCFDDEAVMLAYAKCEFVTSDEVVLEDEFHGYVSDLECADKWRDSYVETAHNEVRTALGIKNTIPNASGVVFKRPLDMPLLDDEAWLSMRVAGDWVFYLHIIRGGKVAYSVDGTNFFRRYVGSTAQATYKKEIFYRELGIASRTVQALYNVPLSVLQLCEESSKRLYDHNVGNSEKEFLSWYGFDTILEARANRLPNIMVSTIGFYPGGAEILPIRLANEFKRQGLSVFLLSAGLTTREDGVRRMLRSDVPLVETADVEEVKSIIHEFGVEALNTHQWHIQKYPLQLPDVFSELGAHVASLHGMIEHGAAFAVTEEQLQAADKGVTTWIYTAEKNIVPFANFSLYDKTSERFVKVPNGLQPPNVVPIPRAQLGIPEDAFVLCCVSRAIPDKGWEETIQAVELAREISGRDIRLLLVGNGPIYDEYCRTGAPDFVYLAGFSDNSVGHYAAADMGIMLTKFKSESFPLTIVDCLFAGKPYIASDVGDIRNMLTINDYVAGEVIGLEDWEVPVKEVARVIASFATDKKQYHDALALVKDVSSRYRIDAVAAQYIRLFQRDIKASRTVSSQ</sequence>
<dbReference type="Gene3D" id="3.90.550.10">
    <property type="entry name" value="Spore Coat Polysaccharide Biosynthesis Protein SpsA, Chain A"/>
    <property type="match status" value="1"/>
</dbReference>
<dbReference type="Pfam" id="PF14307">
    <property type="entry name" value="Glyco_tran_WbsX"/>
    <property type="match status" value="2"/>
</dbReference>
<evidence type="ECO:0000313" key="4">
    <source>
        <dbReference type="Proteomes" id="UP001239418"/>
    </source>
</evidence>
<keyword evidence="1" id="KW-0997">Cell inner membrane</keyword>
<protein>
    <submittedName>
        <fullName evidence="3">Glycoside hydrolase family 99-like domain-containing protein</fullName>
    </submittedName>
</protein>
<dbReference type="RefSeq" id="WP_305446420.1">
    <property type="nucleotide sequence ID" value="NZ_CP117454.1"/>
</dbReference>
<evidence type="ECO:0000313" key="3">
    <source>
        <dbReference type="EMBL" id="WLG83402.1"/>
    </source>
</evidence>
<keyword evidence="4" id="KW-1185">Reference proteome</keyword>
<dbReference type="SUPFAM" id="SSF53448">
    <property type="entry name" value="Nucleotide-diphospho-sugar transferases"/>
    <property type="match status" value="1"/>
</dbReference>
<dbReference type="CDD" id="cd03801">
    <property type="entry name" value="GT4_PimA-like"/>
    <property type="match status" value="1"/>
</dbReference>
<dbReference type="Gene3D" id="3.40.50.2000">
    <property type="entry name" value="Glycogen Phosphorylase B"/>
    <property type="match status" value="2"/>
</dbReference>
<dbReference type="Pfam" id="PF03567">
    <property type="entry name" value="Sulfotransfer_2"/>
    <property type="match status" value="1"/>
</dbReference>
<name>A0ABY9ERV2_9PSED</name>
<reference evidence="3 4" key="1">
    <citation type="submission" date="2023-02" db="EMBL/GenBank/DDBJ databases">
        <title>Evolution of Hrp T3SS in non-pathogenic Pseudomonas fluorescens.</title>
        <authorList>
            <person name="Liao K."/>
            <person name="Wei H."/>
            <person name="Gu Y."/>
        </authorList>
    </citation>
    <scope>NUCLEOTIDE SEQUENCE [LARGE SCALE GENOMIC DNA]</scope>
    <source>
        <strain evidence="3 4">FP1935</strain>
    </source>
</reference>
<gene>
    <name evidence="3" type="ORF">PSH97_20125</name>
</gene>
<dbReference type="PANTHER" id="PTHR22916">
    <property type="entry name" value="GLYCOSYLTRANSFERASE"/>
    <property type="match status" value="1"/>
</dbReference>
<evidence type="ECO:0000259" key="2">
    <source>
        <dbReference type="Pfam" id="PF00535"/>
    </source>
</evidence>